<dbReference type="InterPro" id="IPR015300">
    <property type="entry name" value="DNA-bd_pseudobarrel_sf"/>
</dbReference>
<dbReference type="SMART" id="SM01019">
    <property type="entry name" value="B3"/>
    <property type="match status" value="3"/>
</dbReference>
<evidence type="ECO:0000313" key="9">
    <source>
        <dbReference type="Proteomes" id="UP000823388"/>
    </source>
</evidence>
<dbReference type="AlphaFoldDB" id="A0A8T0MHK1"/>
<protein>
    <recommendedName>
        <fullName evidence="7">TF-B3 domain-containing protein</fullName>
    </recommendedName>
</protein>
<keyword evidence="9" id="KW-1185">Reference proteome</keyword>
<evidence type="ECO:0000256" key="3">
    <source>
        <dbReference type="ARBA" id="ARBA00023125"/>
    </source>
</evidence>
<comment type="caution">
    <text evidence="8">The sequence shown here is derived from an EMBL/GenBank/DDBJ whole genome shotgun (WGS) entry which is preliminary data.</text>
</comment>
<sequence length="524" mass="59202">MAMSGGSRMKKPREHCQRYLDRLDEKNKTMSCFLRHMTANPKHGMIVPNRFVKHFAGKLSGTVKLESPNGNRYDVEVTEHHNKMMFRHGWEAFVDAHHIEENDSLLFRNIETSVFEVMILDSDGCEKMFRCSGRKNTQSVGERSVHFVDISSSSQHGTIESSGNERVARFVKGSSSRRGKTSKMDVTSSSSGGSGEDIPCEEESFESDDLQKPPGADYIISCRSHLSEEQKERVIALIEELEPKITVYVAVMQKCNVHPRAPFVAITKEYAFAYFPHGNANVTLQRPGKNEKWYPKLYKIKDRSTYMLRGQWSDFVRDNHVQEGDICVFLPTNGGRRFAFTVYLLSATAPHSRRGKGFQSVGPCPGGPSAKMASEIHIKEEPTDDSGGTSQPPYFLPSKSGLSKSQKKVVEERVRAIQSEVPIYVAIMRESSFAVPSRSMLELGSRYATAVHLPARGQTAVLQCMRKIWKTKMVSQRGRRWYLTVGWSKFVRGNGLQVGDICLFEPKDKTKLTMKVHIISREEL</sequence>
<dbReference type="PROSITE" id="PS50863">
    <property type="entry name" value="B3"/>
    <property type="match status" value="3"/>
</dbReference>
<dbReference type="SUPFAM" id="SSF101936">
    <property type="entry name" value="DNA-binding pseudobarrel domain"/>
    <property type="match status" value="3"/>
</dbReference>
<proteinExistence type="predicted"/>
<dbReference type="Proteomes" id="UP000823388">
    <property type="component" value="Chromosome 9N"/>
</dbReference>
<feature type="domain" description="TF-B3" evidence="7">
    <location>
        <begin position="30"/>
        <end position="123"/>
    </location>
</feature>
<dbReference type="Pfam" id="PF02362">
    <property type="entry name" value="B3"/>
    <property type="match status" value="3"/>
</dbReference>
<gene>
    <name evidence="8" type="ORF">PVAP13_9NG206273</name>
</gene>
<dbReference type="EMBL" id="CM029054">
    <property type="protein sequence ID" value="KAG2536597.1"/>
    <property type="molecule type" value="Genomic_DNA"/>
</dbReference>
<evidence type="ECO:0000256" key="6">
    <source>
        <dbReference type="SAM" id="MobiDB-lite"/>
    </source>
</evidence>
<comment type="subcellular location">
    <subcellularLocation>
        <location evidence="1">Nucleus</location>
    </subcellularLocation>
</comment>
<dbReference type="PANTHER" id="PTHR31391:SF23">
    <property type="entry name" value="B3 DOMAIN-CONTAINING PROTEIN OS03G0619800"/>
    <property type="match status" value="1"/>
</dbReference>
<keyword evidence="3" id="KW-0238">DNA-binding</keyword>
<evidence type="ECO:0000256" key="5">
    <source>
        <dbReference type="ARBA" id="ARBA00023242"/>
    </source>
</evidence>
<name>A0A8T0MHK1_PANVG</name>
<organism evidence="8 9">
    <name type="scientific">Panicum virgatum</name>
    <name type="common">Blackwell switchgrass</name>
    <dbReference type="NCBI Taxonomy" id="38727"/>
    <lineage>
        <taxon>Eukaryota</taxon>
        <taxon>Viridiplantae</taxon>
        <taxon>Streptophyta</taxon>
        <taxon>Embryophyta</taxon>
        <taxon>Tracheophyta</taxon>
        <taxon>Spermatophyta</taxon>
        <taxon>Magnoliopsida</taxon>
        <taxon>Liliopsida</taxon>
        <taxon>Poales</taxon>
        <taxon>Poaceae</taxon>
        <taxon>PACMAD clade</taxon>
        <taxon>Panicoideae</taxon>
        <taxon>Panicodae</taxon>
        <taxon>Paniceae</taxon>
        <taxon>Panicinae</taxon>
        <taxon>Panicum</taxon>
        <taxon>Panicum sect. Hiantes</taxon>
    </lineage>
</organism>
<dbReference type="GO" id="GO:0005634">
    <property type="term" value="C:nucleus"/>
    <property type="evidence" value="ECO:0007669"/>
    <property type="project" value="UniProtKB-SubCell"/>
</dbReference>
<dbReference type="CDD" id="cd10017">
    <property type="entry name" value="B3_DNA"/>
    <property type="match status" value="3"/>
</dbReference>
<reference evidence="8" key="1">
    <citation type="submission" date="2020-05" db="EMBL/GenBank/DDBJ databases">
        <title>WGS assembly of Panicum virgatum.</title>
        <authorList>
            <person name="Lovell J.T."/>
            <person name="Jenkins J."/>
            <person name="Shu S."/>
            <person name="Juenger T.E."/>
            <person name="Schmutz J."/>
        </authorList>
    </citation>
    <scope>NUCLEOTIDE SEQUENCE</scope>
    <source>
        <strain evidence="8">AP13</strain>
    </source>
</reference>
<keyword evidence="4" id="KW-0804">Transcription</keyword>
<keyword evidence="2" id="KW-0805">Transcription regulation</keyword>
<dbReference type="InterPro" id="IPR003340">
    <property type="entry name" value="B3_DNA-bd"/>
</dbReference>
<evidence type="ECO:0000259" key="7">
    <source>
        <dbReference type="PROSITE" id="PS50863"/>
    </source>
</evidence>
<dbReference type="Gene3D" id="2.40.330.10">
    <property type="entry name" value="DNA-binding pseudobarrel domain"/>
    <property type="match status" value="3"/>
</dbReference>
<feature type="domain" description="TF-B3" evidence="7">
    <location>
        <begin position="467"/>
        <end position="522"/>
    </location>
</feature>
<dbReference type="GO" id="GO:0003677">
    <property type="term" value="F:DNA binding"/>
    <property type="evidence" value="ECO:0007669"/>
    <property type="project" value="UniProtKB-KW"/>
</dbReference>
<feature type="region of interest" description="Disordered" evidence="6">
    <location>
        <begin position="171"/>
        <end position="210"/>
    </location>
</feature>
<evidence type="ECO:0000256" key="4">
    <source>
        <dbReference type="ARBA" id="ARBA00023163"/>
    </source>
</evidence>
<keyword evidence="5" id="KW-0539">Nucleus</keyword>
<feature type="domain" description="TF-B3" evidence="7">
    <location>
        <begin position="249"/>
        <end position="348"/>
    </location>
</feature>
<evidence type="ECO:0000313" key="8">
    <source>
        <dbReference type="EMBL" id="KAG2536597.1"/>
    </source>
</evidence>
<dbReference type="InterPro" id="IPR044837">
    <property type="entry name" value="REM16-like"/>
</dbReference>
<feature type="region of interest" description="Disordered" evidence="6">
    <location>
        <begin position="380"/>
        <end position="400"/>
    </location>
</feature>
<accession>A0A8T0MHK1</accession>
<evidence type="ECO:0000256" key="1">
    <source>
        <dbReference type="ARBA" id="ARBA00004123"/>
    </source>
</evidence>
<feature type="compositionally biased region" description="Acidic residues" evidence="6">
    <location>
        <begin position="198"/>
        <end position="208"/>
    </location>
</feature>
<dbReference type="PANTHER" id="PTHR31391">
    <property type="entry name" value="B3 DOMAIN-CONTAINING PROTEIN OS11G0197600-RELATED"/>
    <property type="match status" value="1"/>
</dbReference>
<evidence type="ECO:0000256" key="2">
    <source>
        <dbReference type="ARBA" id="ARBA00023015"/>
    </source>
</evidence>